<evidence type="ECO:0000313" key="3">
    <source>
        <dbReference type="Proteomes" id="UP001174909"/>
    </source>
</evidence>
<dbReference type="Proteomes" id="UP001174909">
    <property type="component" value="Unassembled WGS sequence"/>
</dbReference>
<protein>
    <submittedName>
        <fullName evidence="2">Uncharacterized protein</fullName>
    </submittedName>
</protein>
<feature type="transmembrane region" description="Helical" evidence="1">
    <location>
        <begin position="99"/>
        <end position="128"/>
    </location>
</feature>
<reference evidence="2" key="1">
    <citation type="submission" date="2023-03" db="EMBL/GenBank/DDBJ databases">
        <authorList>
            <person name="Steffen K."/>
            <person name="Cardenas P."/>
        </authorList>
    </citation>
    <scope>NUCLEOTIDE SEQUENCE</scope>
</reference>
<sequence length="161" mass="17915">MCVQQMRNCSNLPFVCPVILIEWGQLMSPPTINIRDENHLCGITPGDCFWLFLVLQVYSTFSSLSYSSDYTIVFVYLPCHCVCHAVHYNSSGLLCYLCMWSLTVLGLLAAATIFNILGMVGLSLIFIYSHPYNKCKSIQTLVGRGGKEGKGKKNKCLGTAR</sequence>
<keyword evidence="1" id="KW-1133">Transmembrane helix</keyword>
<keyword evidence="1" id="KW-0812">Transmembrane</keyword>
<gene>
    <name evidence="2" type="ORF">GBAR_LOCUS17012</name>
</gene>
<organism evidence="2 3">
    <name type="scientific">Geodia barretti</name>
    <name type="common">Barrett's horny sponge</name>
    <dbReference type="NCBI Taxonomy" id="519541"/>
    <lineage>
        <taxon>Eukaryota</taxon>
        <taxon>Metazoa</taxon>
        <taxon>Porifera</taxon>
        <taxon>Demospongiae</taxon>
        <taxon>Heteroscleromorpha</taxon>
        <taxon>Tetractinellida</taxon>
        <taxon>Astrophorina</taxon>
        <taxon>Geodiidae</taxon>
        <taxon>Geodia</taxon>
    </lineage>
</organism>
<keyword evidence="3" id="KW-1185">Reference proteome</keyword>
<evidence type="ECO:0000313" key="2">
    <source>
        <dbReference type="EMBL" id="CAI8029994.1"/>
    </source>
</evidence>
<keyword evidence="1" id="KW-0472">Membrane</keyword>
<proteinExistence type="predicted"/>
<name>A0AA35WRE1_GEOBA</name>
<evidence type="ECO:0000256" key="1">
    <source>
        <dbReference type="SAM" id="Phobius"/>
    </source>
</evidence>
<dbReference type="EMBL" id="CASHTH010002455">
    <property type="protein sequence ID" value="CAI8029994.1"/>
    <property type="molecule type" value="Genomic_DNA"/>
</dbReference>
<dbReference type="AlphaFoldDB" id="A0AA35WRE1"/>
<accession>A0AA35WRE1</accession>
<comment type="caution">
    <text evidence="2">The sequence shown here is derived from an EMBL/GenBank/DDBJ whole genome shotgun (WGS) entry which is preliminary data.</text>
</comment>